<protein>
    <recommendedName>
        <fullName evidence="1">Phosphatidylglycerol/phosphatidylinositol transfer protein</fullName>
    </recommendedName>
</protein>
<proteinExistence type="predicted"/>
<dbReference type="Pfam" id="PF02221">
    <property type="entry name" value="E1_DerP2_DerF2"/>
    <property type="match status" value="1"/>
</dbReference>
<organism evidence="3 4">
    <name type="scientific">Gigaspora margarita</name>
    <dbReference type="NCBI Taxonomy" id="4874"/>
    <lineage>
        <taxon>Eukaryota</taxon>
        <taxon>Fungi</taxon>
        <taxon>Fungi incertae sedis</taxon>
        <taxon>Mucoromycota</taxon>
        <taxon>Glomeromycotina</taxon>
        <taxon>Glomeromycetes</taxon>
        <taxon>Diversisporales</taxon>
        <taxon>Gigasporaceae</taxon>
        <taxon>Gigaspora</taxon>
    </lineage>
</organism>
<evidence type="ECO:0000313" key="4">
    <source>
        <dbReference type="Proteomes" id="UP000789901"/>
    </source>
</evidence>
<dbReference type="SUPFAM" id="SSF81296">
    <property type="entry name" value="E set domains"/>
    <property type="match status" value="1"/>
</dbReference>
<dbReference type="EMBL" id="CAJVQB010005091">
    <property type="protein sequence ID" value="CAG8653010.1"/>
    <property type="molecule type" value="Genomic_DNA"/>
</dbReference>
<gene>
    <name evidence="3" type="ORF">GMARGA_LOCUS9457</name>
</gene>
<evidence type="ECO:0000259" key="2">
    <source>
        <dbReference type="Pfam" id="PF02221"/>
    </source>
</evidence>
<comment type="caution">
    <text evidence="3">The sequence shown here is derived from an EMBL/GenBank/DDBJ whole genome shotgun (WGS) entry which is preliminary data.</text>
</comment>
<evidence type="ECO:0000256" key="1">
    <source>
        <dbReference type="ARBA" id="ARBA00016056"/>
    </source>
</evidence>
<sequence>MVGSLQDIKRSLIVKMLPEILYQKRNNEIRSVCPNPVVVGQKVTYYVTEVNTATIQQGATLNVTGSYQQHVVFNEVTDFCKEWIEVNGYKCPLEPGTYNLVVSELIHPGPNDPKNATIEYDLRVEVANPGDPKTILSCLEGKYSIYAP</sequence>
<feature type="domain" description="MD-2-related lipid-recognition" evidence="2">
    <location>
        <begin position="32"/>
        <end position="130"/>
    </location>
</feature>
<reference evidence="3 4" key="1">
    <citation type="submission" date="2021-06" db="EMBL/GenBank/DDBJ databases">
        <authorList>
            <person name="Kallberg Y."/>
            <person name="Tangrot J."/>
            <person name="Rosling A."/>
        </authorList>
    </citation>
    <scope>NUCLEOTIDE SEQUENCE [LARGE SCALE GENOMIC DNA]</scope>
    <source>
        <strain evidence="3 4">120-4 pot B 10/14</strain>
    </source>
</reference>
<keyword evidence="4" id="KW-1185">Reference proteome</keyword>
<dbReference type="InterPro" id="IPR003172">
    <property type="entry name" value="ML_dom"/>
</dbReference>
<accession>A0ABN7UQH9</accession>
<evidence type="ECO:0000313" key="3">
    <source>
        <dbReference type="EMBL" id="CAG8653010.1"/>
    </source>
</evidence>
<name>A0ABN7UQH9_GIGMA</name>
<dbReference type="InterPro" id="IPR014756">
    <property type="entry name" value="Ig_E-set"/>
</dbReference>
<dbReference type="Proteomes" id="UP000789901">
    <property type="component" value="Unassembled WGS sequence"/>
</dbReference>